<keyword evidence="1" id="KW-0472">Membrane</keyword>
<keyword evidence="1" id="KW-1133">Transmembrane helix</keyword>
<feature type="transmembrane region" description="Helical" evidence="1">
    <location>
        <begin position="177"/>
        <end position="200"/>
    </location>
</feature>
<dbReference type="Pfam" id="PF14249">
    <property type="entry name" value="Tocopherol_cycl"/>
    <property type="match status" value="1"/>
</dbReference>
<dbReference type="GO" id="GO:0009976">
    <property type="term" value="F:tocopherol cyclase activity"/>
    <property type="evidence" value="ECO:0007669"/>
    <property type="project" value="InterPro"/>
</dbReference>
<reference evidence="2" key="1">
    <citation type="submission" date="2020-08" db="EMBL/GenBank/DDBJ databases">
        <title>Genome public.</title>
        <authorList>
            <person name="Liu C."/>
            <person name="Sun Q."/>
        </authorList>
    </citation>
    <scope>NUCLEOTIDE SEQUENCE</scope>
    <source>
        <strain evidence="2">NSJ-12</strain>
    </source>
</reference>
<keyword evidence="1" id="KW-0812">Transmembrane</keyword>
<dbReference type="InterPro" id="IPR025893">
    <property type="entry name" value="Tocopherol_cyclase"/>
</dbReference>
<dbReference type="PANTHER" id="PTHR35309">
    <property type="match status" value="1"/>
</dbReference>
<dbReference type="EMBL" id="JACRSY010000016">
    <property type="protein sequence ID" value="MBC8580084.1"/>
    <property type="molecule type" value="Genomic_DNA"/>
</dbReference>
<gene>
    <name evidence="2" type="ORF">H8718_11180</name>
</gene>
<evidence type="ECO:0000313" key="2">
    <source>
        <dbReference type="EMBL" id="MBC8580084.1"/>
    </source>
</evidence>
<evidence type="ECO:0000256" key="1">
    <source>
        <dbReference type="SAM" id="Phobius"/>
    </source>
</evidence>
<protein>
    <recommendedName>
        <fullName evidence="4">Tocopherol cyclase</fullName>
    </recommendedName>
</protein>
<dbReference type="AlphaFoldDB" id="A0A926EGV0"/>
<evidence type="ECO:0008006" key="4">
    <source>
        <dbReference type="Google" id="ProtNLM"/>
    </source>
</evidence>
<dbReference type="PANTHER" id="PTHR35309:SF4">
    <property type="entry name" value="TOCOPHEROL CYCLASE"/>
    <property type="match status" value="1"/>
</dbReference>
<accession>A0A926EGV0</accession>
<sequence length="300" mass="34794">MKEKYFEGWYFKCATADQTLAVIVGSTQGIEPVAFIQVLSSKDLKSYYISYDIESYFYRTEPFHIQIEENIFTSTYMKLHIKEENLILEGKIEFKSLTPLSRKLWKRGLMGPFAYLPFMECYHDIVSMQHTLQGEIHLNHTLYDFNRGKGYIERDWGTSFPSSYIWIQCNHFRREDLSFMLAIAKIPFLGMSFTGVLCTLSIKGKTRIFTTYTGASIQFFKDEPESLLITIRQGKELIHVKVDKKEGSVLKAPNKGAMLREIDEALGSTMELNIFYDHQLRVCEKGINVGFERVGKLEEL</sequence>
<dbReference type="SUPFAM" id="SSF159245">
    <property type="entry name" value="AttH-like"/>
    <property type="match status" value="1"/>
</dbReference>
<comment type="caution">
    <text evidence="2">The sequence shown here is derived from an EMBL/GenBank/DDBJ whole genome shotgun (WGS) entry which is preliminary data.</text>
</comment>
<keyword evidence="3" id="KW-1185">Reference proteome</keyword>
<dbReference type="RefSeq" id="WP_177672051.1">
    <property type="nucleotide sequence ID" value="NZ_JACRSY010000016.1"/>
</dbReference>
<dbReference type="Proteomes" id="UP000655830">
    <property type="component" value="Unassembled WGS sequence"/>
</dbReference>
<proteinExistence type="predicted"/>
<name>A0A926EGV0_9FIRM</name>
<organism evidence="2 3">
    <name type="scientific">Zhenhengia yiwuensis</name>
    <dbReference type="NCBI Taxonomy" id="2763666"/>
    <lineage>
        <taxon>Bacteria</taxon>
        <taxon>Bacillati</taxon>
        <taxon>Bacillota</taxon>
        <taxon>Clostridia</taxon>
        <taxon>Lachnospirales</taxon>
        <taxon>Lachnospiraceae</taxon>
        <taxon>Zhenhengia</taxon>
    </lineage>
</organism>
<evidence type="ECO:0000313" key="3">
    <source>
        <dbReference type="Proteomes" id="UP000655830"/>
    </source>
</evidence>